<dbReference type="InterPro" id="IPR003961">
    <property type="entry name" value="FN3_dom"/>
</dbReference>
<keyword evidence="2 8" id="KW-0812">Transmembrane</keyword>
<evidence type="ECO:0000256" key="1">
    <source>
        <dbReference type="ARBA" id="ARBA00004479"/>
    </source>
</evidence>
<dbReference type="Gene3D" id="2.60.40.10">
    <property type="entry name" value="Immunoglobulins"/>
    <property type="match status" value="5"/>
</dbReference>
<feature type="transmembrane region" description="Helical" evidence="8">
    <location>
        <begin position="1099"/>
        <end position="1123"/>
    </location>
</feature>
<evidence type="ECO:0000313" key="10">
    <source>
        <dbReference type="EMBL" id="TNN13443.1"/>
    </source>
</evidence>
<organism evidence="10 11">
    <name type="scientific">Schistosoma japonicum</name>
    <name type="common">Blood fluke</name>
    <dbReference type="NCBI Taxonomy" id="6182"/>
    <lineage>
        <taxon>Eukaryota</taxon>
        <taxon>Metazoa</taxon>
        <taxon>Spiralia</taxon>
        <taxon>Lophotrochozoa</taxon>
        <taxon>Platyhelminthes</taxon>
        <taxon>Trematoda</taxon>
        <taxon>Digenea</taxon>
        <taxon>Strigeidida</taxon>
        <taxon>Schistosomatoidea</taxon>
        <taxon>Schistosomatidae</taxon>
        <taxon>Schistosoma</taxon>
    </lineage>
</organism>
<evidence type="ECO:0000256" key="3">
    <source>
        <dbReference type="ARBA" id="ARBA00022737"/>
    </source>
</evidence>
<feature type="region of interest" description="Disordered" evidence="7">
    <location>
        <begin position="1581"/>
        <end position="1607"/>
    </location>
</feature>
<dbReference type="Pfam" id="PF00041">
    <property type="entry name" value="fn3"/>
    <property type="match status" value="3"/>
</dbReference>
<dbReference type="PANTHER" id="PTHR46708:SF2">
    <property type="entry name" value="FIBRONECTIN TYPE-III DOMAIN-CONTAINING PROTEIN"/>
    <property type="match status" value="1"/>
</dbReference>
<feature type="compositionally biased region" description="Polar residues" evidence="7">
    <location>
        <begin position="1530"/>
        <end position="1539"/>
    </location>
</feature>
<feature type="region of interest" description="Disordered" evidence="7">
    <location>
        <begin position="1530"/>
        <end position="1557"/>
    </location>
</feature>
<sequence>MKLLFVTFGLFPISTKTTQQNSLQLISKNHSILLFINTSCVQNFTTNPYELADCNEQIIKFLNSTSFESVACFTCINNFVYIIPANYSILEQTARYCKQSVINVTYFQTCQEKRDQIIKSMDSYGKNLISSDTKKYLEAVIYSPLHVVCTIFTRNYSMMDNLHKVTNLMNESNYADDDHDCEIPLLLLRHKNVLFLCGNCSQNNTITVLQTINSTLSFTQLFVIDMQTSLEVENKFQQLFIPPSVYITAFCSVNNVALNEREQNNYTLIRKNVSSTYRQIHSKAEQIELSRRKRSSVPKTNDIYSTIHSQLLPPRNLQIVPLNFGSLNISWIPAKVNEQYITHYELILFSLNEKPDSLYDHCFRTYTKYNHTGHHVYLAPLSSQNRQVFINVTAPADYAVITGLPPDNFYRVLLFAVGNSLRSPPATMPSSPRVPALSPQTPPDGIKVTPRGTQSAKISWNPPGDVDCMGELMNYVININSSRLIEPIIIKVPRSKRSHIVENLIPGTFYTVQVSASTRGGLGVPSKSVHFQTGGELPKLDTDELEGIQISKSNLESNMGSLNVDFFEEETKVDELVDSIQQPSTSPLYVLPSRIHNLRATPTQTSIKLKWSIALRQINMDSETHLFDNVDYEYTSLVNPRHLIPVSMKNEKYEKDTTGLLPPGTKYIIRWGDMHPGPSEDSVRGDQTHYTIENLRPGTIYYIRVISVTEGGDGPAAYTVVMTQDSSAATKPTNHGLLIPVNLVVLQLGSTWARVGWDIPHIPQSIKMSISGFQVKYYSVKTSLDQEEYDGRQESEMEMTNSITEQFTTKSVEDKKYELKMINMTLLPNQILAEHFDIVLRDLKPATQYEFGVRMLHSEVLSEESNPDNDDRTVKTYFWSMVQGFETFGKSPKDAPKNIRLSKLRLNNKLQTKLQLLDFSSIHTSSIIHRDEIHDQNDNDNNNPGSHFLVTMYIKWDPPNYPNGKILASAVYLTTNTKQSTRKWIERSVNGGSTEAGLLRLQPSTLYFVKINARNQHGRSPSSNIIAFYTPNADGSGGGIIQFTKDYYNLNDIHETFDRIQPFPNENELNKFLTITTKTTTNNDNQNNANKKLIEIENFHWIILGSVLGCALVIMMIITLALLSRCRKTKLASTLTKRNSSIGSNKSYSNRCQLEGRNMHELECLQKNTSFNVNDICLNANLLSSCSPSETLAAGSNSGSVGVRTGHSLTNDSFNQNIRMNIYPSHNPTCIHSECNVKKTNETVPLLASNHCNCGAQIVDTSTPSPPINWMPNAGAFNIIGISSSGGGRCFEDRHSTSAESDNDINNNSMKLINNGLENGRSWRNDMNCGKIKLNKQWSANSYDLNGESMNTNINASHEMTLSYLASNAQNPINCHASYCQQQQQLKNMGNQSPFKSPSVINPPHIQMTCCTNTNTNNPHSNFNRSRDNRNNQLTKMIGDHVCTGSGSLTDEVTASSPGSSATGRTQSYLNHISSSPTNTSLNFKKYNRIIGKYEDEDDNDELNINRDINFRNFGNKHDGLGIRQKLSVNSSVDQQSISPLPPRKYSSNKNQLATDSQVSERFQNLGTGIPIRNNALSSDYASQQSSLSNKSSGSSATNHGFSPEKHANYTNKVRIIDVNTNTHTVGASFVLDRVPTPEPQHRTGPFARLLQYNLSDQPINRLQIQDLAEADYISDKIEINKNIMQSPTIMKRITTPTNTLPSDTIIPTSKTQNAFSSKSSYNLELIKHNQTRDTPGSISEQEMMKGFSTEELNQEMANLEGLMKNLSEITQNEFTC</sequence>
<dbReference type="Pfam" id="PF06583">
    <property type="entry name" value="Neogenin_C"/>
    <property type="match status" value="1"/>
</dbReference>
<protein>
    <submittedName>
        <fullName evidence="10">Neogenin</fullName>
    </submittedName>
</protein>
<evidence type="ECO:0000256" key="7">
    <source>
        <dbReference type="SAM" id="MobiDB-lite"/>
    </source>
</evidence>
<feature type="domain" description="Fibronectin type-III" evidence="9">
    <location>
        <begin position="442"/>
        <end position="536"/>
    </location>
</feature>
<dbReference type="SUPFAM" id="SSF49265">
    <property type="entry name" value="Fibronectin type III"/>
    <property type="match status" value="3"/>
</dbReference>
<feature type="region of interest" description="Disordered" evidence="7">
    <location>
        <begin position="424"/>
        <end position="457"/>
    </location>
</feature>
<keyword evidence="11" id="KW-1185">Reference proteome</keyword>
<keyword evidence="4 8" id="KW-1133">Transmembrane helix</keyword>
<feature type="compositionally biased region" description="Low complexity" evidence="7">
    <location>
        <begin position="1581"/>
        <end position="1596"/>
    </location>
</feature>
<feature type="domain" description="Fibronectin type-III" evidence="9">
    <location>
        <begin position="313"/>
        <end position="437"/>
    </location>
</feature>
<evidence type="ECO:0000313" key="11">
    <source>
        <dbReference type="Proteomes" id="UP000311919"/>
    </source>
</evidence>
<dbReference type="InterPro" id="IPR036116">
    <property type="entry name" value="FN3_sf"/>
</dbReference>
<feature type="compositionally biased region" description="Polar residues" evidence="7">
    <location>
        <begin position="1546"/>
        <end position="1557"/>
    </location>
</feature>
<evidence type="ECO:0000256" key="6">
    <source>
        <dbReference type="ARBA" id="ARBA00023180"/>
    </source>
</evidence>
<keyword evidence="3" id="KW-0677">Repeat</keyword>
<comment type="caution">
    <text evidence="10">The sequence shown here is derived from an EMBL/GenBank/DDBJ whole genome shotgun (WGS) entry which is preliminary data.</text>
</comment>
<evidence type="ECO:0000256" key="4">
    <source>
        <dbReference type="ARBA" id="ARBA00022989"/>
    </source>
</evidence>
<dbReference type="EMBL" id="SKCS01000190">
    <property type="protein sequence ID" value="TNN13443.1"/>
    <property type="molecule type" value="Genomic_DNA"/>
</dbReference>
<comment type="subcellular location">
    <subcellularLocation>
        <location evidence="1">Membrane</location>
        <topology evidence="1">Single-pass type I membrane protein</topology>
    </subcellularLocation>
</comment>
<evidence type="ECO:0000256" key="5">
    <source>
        <dbReference type="ARBA" id="ARBA00023136"/>
    </source>
</evidence>
<dbReference type="InterPro" id="IPR010560">
    <property type="entry name" value="Neogenin_C"/>
</dbReference>
<keyword evidence="6" id="KW-0325">Glycoprotein</keyword>
<feature type="region of interest" description="Disordered" evidence="7">
    <location>
        <begin position="1449"/>
        <end position="1474"/>
    </location>
</feature>
<dbReference type="Proteomes" id="UP000311919">
    <property type="component" value="Unassembled WGS sequence"/>
</dbReference>
<dbReference type="PROSITE" id="PS50853">
    <property type="entry name" value="FN3"/>
    <property type="match status" value="4"/>
</dbReference>
<dbReference type="SMART" id="SM00060">
    <property type="entry name" value="FN3"/>
    <property type="match status" value="5"/>
</dbReference>
<evidence type="ECO:0000259" key="9">
    <source>
        <dbReference type="PROSITE" id="PS50853"/>
    </source>
</evidence>
<evidence type="ECO:0000256" key="8">
    <source>
        <dbReference type="SAM" id="Phobius"/>
    </source>
</evidence>
<proteinExistence type="predicted"/>
<name>A0A4Z2DAB0_SCHJA</name>
<dbReference type="PANTHER" id="PTHR46708">
    <property type="entry name" value="TENASCIN"/>
    <property type="match status" value="1"/>
</dbReference>
<feature type="domain" description="Fibronectin type-III" evidence="9">
    <location>
        <begin position="936"/>
        <end position="1033"/>
    </location>
</feature>
<dbReference type="OrthoDB" id="114660at2759"/>
<dbReference type="CDD" id="cd00063">
    <property type="entry name" value="FN3"/>
    <property type="match status" value="4"/>
</dbReference>
<dbReference type="InterPro" id="IPR013783">
    <property type="entry name" value="Ig-like_fold"/>
</dbReference>
<evidence type="ECO:0000256" key="2">
    <source>
        <dbReference type="ARBA" id="ARBA00022692"/>
    </source>
</evidence>
<reference evidence="10 11" key="1">
    <citation type="submission" date="2019-03" db="EMBL/GenBank/DDBJ databases">
        <title>An improved genome assembly of the fluke Schistosoma japonicum.</title>
        <authorList>
            <person name="Hu W."/>
            <person name="Luo F."/>
            <person name="Yin M."/>
            <person name="Mo X."/>
            <person name="Sun C."/>
            <person name="Wu Q."/>
            <person name="Zhu B."/>
            <person name="Xiang M."/>
            <person name="Wang J."/>
            <person name="Wang Y."/>
            <person name="Zhang T."/>
            <person name="Xu B."/>
            <person name="Zheng H."/>
            <person name="Feng Z."/>
        </authorList>
    </citation>
    <scope>NUCLEOTIDE SEQUENCE [LARGE SCALE GENOMIC DNA]</scope>
    <source>
        <strain evidence="10">HuSjv2</strain>
        <tissue evidence="10">Worms</tissue>
    </source>
</reference>
<gene>
    <name evidence="10" type="ORF">EWB00_002960</name>
</gene>
<dbReference type="InterPro" id="IPR050991">
    <property type="entry name" value="ECM_Regulatory_Proteins"/>
</dbReference>
<feature type="domain" description="Fibronectin type-III" evidence="9">
    <location>
        <begin position="639"/>
        <end position="727"/>
    </location>
</feature>
<keyword evidence="5 8" id="KW-0472">Membrane</keyword>
<accession>A0A4Z2DAB0</accession>
<dbReference type="STRING" id="6182.A0A4Z2DAB0"/>